<organism evidence="2 3">
    <name type="scientific">Colletotrichum sojae</name>
    <dbReference type="NCBI Taxonomy" id="2175907"/>
    <lineage>
        <taxon>Eukaryota</taxon>
        <taxon>Fungi</taxon>
        <taxon>Dikarya</taxon>
        <taxon>Ascomycota</taxon>
        <taxon>Pezizomycotina</taxon>
        <taxon>Sordariomycetes</taxon>
        <taxon>Hypocreomycetidae</taxon>
        <taxon>Glomerellales</taxon>
        <taxon>Glomerellaceae</taxon>
        <taxon>Colletotrichum</taxon>
        <taxon>Colletotrichum orchidearum species complex</taxon>
    </lineage>
</organism>
<gene>
    <name evidence="2" type="ORF">CSOJ01_16128</name>
</gene>
<reference evidence="2 3" key="1">
    <citation type="journal article" date="2020" name="Phytopathology">
        <title>Genome Sequence Resources of Colletotrichum truncatum, C. plurivorum, C. musicola, and C. sojae: Four Species Pathogenic to Soybean (Glycine max).</title>
        <authorList>
            <person name="Rogerio F."/>
            <person name="Boufleur T.R."/>
            <person name="Ciampi-Guillardi M."/>
            <person name="Sukno S.A."/>
            <person name="Thon M.R."/>
            <person name="Massola Junior N.S."/>
            <person name="Baroncelli R."/>
        </authorList>
    </citation>
    <scope>NUCLEOTIDE SEQUENCE [LARGE SCALE GENOMIC DNA]</scope>
    <source>
        <strain evidence="2 3">LFN0009</strain>
    </source>
</reference>
<evidence type="ECO:0000313" key="3">
    <source>
        <dbReference type="Proteomes" id="UP000652219"/>
    </source>
</evidence>
<protein>
    <submittedName>
        <fullName evidence="2">Uncharacterized protein</fullName>
    </submittedName>
</protein>
<dbReference type="Proteomes" id="UP000652219">
    <property type="component" value="Unassembled WGS sequence"/>
</dbReference>
<evidence type="ECO:0000313" key="2">
    <source>
        <dbReference type="EMBL" id="KAF6780636.1"/>
    </source>
</evidence>
<evidence type="ECO:0000256" key="1">
    <source>
        <dbReference type="SAM" id="MobiDB-lite"/>
    </source>
</evidence>
<name>A0A8H6MET6_9PEZI</name>
<sequence>MYGGIHLNHSHGWAPPSPGILSNDRPAWPESPIVPKEIYLSSSTSQ</sequence>
<accession>A0A8H6MET6</accession>
<proteinExistence type="predicted"/>
<dbReference type="AlphaFoldDB" id="A0A8H6MET6"/>
<keyword evidence="3" id="KW-1185">Reference proteome</keyword>
<feature type="region of interest" description="Disordered" evidence="1">
    <location>
        <begin position="1"/>
        <end position="28"/>
    </location>
</feature>
<dbReference type="EMBL" id="WIGN01001131">
    <property type="protein sequence ID" value="KAF6780636.1"/>
    <property type="molecule type" value="Genomic_DNA"/>
</dbReference>
<comment type="caution">
    <text evidence="2">The sequence shown here is derived from an EMBL/GenBank/DDBJ whole genome shotgun (WGS) entry which is preliminary data.</text>
</comment>